<feature type="coiled-coil region" evidence="1">
    <location>
        <begin position="77"/>
        <end position="111"/>
    </location>
</feature>
<keyword evidence="1" id="KW-0175">Coiled coil</keyword>
<protein>
    <recommendedName>
        <fullName evidence="5">Homer protein</fullName>
    </recommendedName>
</protein>
<feature type="compositionally biased region" description="Acidic residues" evidence="2">
    <location>
        <begin position="198"/>
        <end position="214"/>
    </location>
</feature>
<sequence length="736" mass="83028">MREKGRSARAIACLPPRGFLGGYLRFHAILNWCRRLKIFKLVFGRLMVELQSCAPLVNASALCVIEEGMRGESVNVIAEISAELERERQKNAELMERILILEAQIQERDKEPPRTDRQGSCSNAMERSFKKFKRQKIELTSKGTGDRNIIPAEMASQKKHDKQCLALQDPILEDRLVNWMSMEETQFLHLEKVKDGDSADSDDTDDTDDDFREEDCINNDHTQKEYEVVDKGSDVPCTKDFSGVGEPVFSNVNQETNELPDTGPVCNDMELTNQKKKEMNDFGSYNVPPNILTLEKEFLHTGSASTSQQKKPPKVAFCPKEVKRIIDSESLLQKNAQSHTIRKIIVFASLGIRHGCEDIYELDFNHFSILRKGEPYMSPKDPGEHVLYENPGVRRKVLYPNQQNPTLCPVQILEEENAMRPSDPSCPSWLFLCIKYGGRTRNLPQNEYVRQRMGRNKLKSFGPLMCRMAMLVHIRSGSFFFKALGIALLFMAGFPDDLVQRETKYRNLDLLQKYYRTDDDAEGEELFLPHPMPCDTQASPGSQKLCGKTCPSKMKGKKQTHSNSKPHYMQRSSFPQTTLSTSAPSAQFGLVGHTSIQTHTMATFQSMPSQSHTPLDAPPISNTLIPNAGGTNNNISYCSQTPYHNFPPQPANPFVPMVFWPPPNTFSPGPYQSSYGYPSFPSTGTYFVHPRPYYSHPSCSPLIPKMVEAVGKNVVASEEADSDYDCSSSSIEPKKN</sequence>
<reference evidence="3 4" key="1">
    <citation type="submission" date="2020-05" db="EMBL/GenBank/DDBJ databases">
        <authorList>
            <person name="Campoy J."/>
            <person name="Schneeberger K."/>
            <person name="Spophaly S."/>
        </authorList>
    </citation>
    <scope>NUCLEOTIDE SEQUENCE [LARGE SCALE GENOMIC DNA]</scope>
    <source>
        <strain evidence="3">PruArmRojPasFocal</strain>
    </source>
</reference>
<accession>A0A6J5UJC7</accession>
<feature type="compositionally biased region" description="Polar residues" evidence="2">
    <location>
        <begin position="561"/>
        <end position="571"/>
    </location>
</feature>
<dbReference type="Proteomes" id="UP000507222">
    <property type="component" value="Unassembled WGS sequence"/>
</dbReference>
<evidence type="ECO:0000256" key="1">
    <source>
        <dbReference type="SAM" id="Coils"/>
    </source>
</evidence>
<evidence type="ECO:0000313" key="4">
    <source>
        <dbReference type="Proteomes" id="UP000507222"/>
    </source>
</evidence>
<organism evidence="3 4">
    <name type="scientific">Prunus armeniaca</name>
    <name type="common">Apricot</name>
    <name type="synonym">Armeniaca vulgaris</name>
    <dbReference type="NCBI Taxonomy" id="36596"/>
    <lineage>
        <taxon>Eukaryota</taxon>
        <taxon>Viridiplantae</taxon>
        <taxon>Streptophyta</taxon>
        <taxon>Embryophyta</taxon>
        <taxon>Tracheophyta</taxon>
        <taxon>Spermatophyta</taxon>
        <taxon>Magnoliopsida</taxon>
        <taxon>eudicotyledons</taxon>
        <taxon>Gunneridae</taxon>
        <taxon>Pentapetalae</taxon>
        <taxon>rosids</taxon>
        <taxon>fabids</taxon>
        <taxon>Rosales</taxon>
        <taxon>Rosaceae</taxon>
        <taxon>Amygdaloideae</taxon>
        <taxon>Amygdaleae</taxon>
        <taxon>Prunus</taxon>
    </lineage>
</organism>
<name>A0A6J5UJC7_PRUAR</name>
<evidence type="ECO:0000313" key="3">
    <source>
        <dbReference type="EMBL" id="CAB4275827.1"/>
    </source>
</evidence>
<proteinExistence type="predicted"/>
<feature type="region of interest" description="Disordered" evidence="2">
    <location>
        <begin position="550"/>
        <end position="571"/>
    </location>
</feature>
<dbReference type="EMBL" id="CAEKDK010000004">
    <property type="protein sequence ID" value="CAB4275827.1"/>
    <property type="molecule type" value="Genomic_DNA"/>
</dbReference>
<gene>
    <name evidence="3" type="ORF">CURHAP_LOCUS24764</name>
</gene>
<evidence type="ECO:0000256" key="2">
    <source>
        <dbReference type="SAM" id="MobiDB-lite"/>
    </source>
</evidence>
<evidence type="ECO:0008006" key="5">
    <source>
        <dbReference type="Google" id="ProtNLM"/>
    </source>
</evidence>
<dbReference type="AlphaFoldDB" id="A0A6J5UJC7"/>
<feature type="region of interest" description="Disordered" evidence="2">
    <location>
        <begin position="193"/>
        <end position="214"/>
    </location>
</feature>